<dbReference type="AlphaFoldDB" id="A0A2T7TFE6"/>
<evidence type="ECO:0000313" key="5">
    <source>
        <dbReference type="EMBL" id="PVE13818.1"/>
    </source>
</evidence>
<evidence type="ECO:0000256" key="1">
    <source>
        <dbReference type="ARBA" id="ARBA00010945"/>
    </source>
</evidence>
<comment type="function">
    <text evidence="3">Poorly processive, error-prone DNA polymerase involved in untargeted mutagenesis. Copies undamaged DNA at stalled replication forks, which arise in vivo from mismatched or misaligned primer ends. These misaligned primers can be extended by PolIV. Exhibits no 3'-5' exonuclease (proofreading) activity. May be involved in translesional synthesis, in conjunction with the beta clamp from PolIII.</text>
</comment>
<dbReference type="STRING" id="1440053.GCA_000718095_06008"/>
<dbReference type="GO" id="GO:0003684">
    <property type="term" value="F:damaged DNA binding"/>
    <property type="evidence" value="ECO:0007669"/>
    <property type="project" value="InterPro"/>
</dbReference>
<dbReference type="SUPFAM" id="SSF100879">
    <property type="entry name" value="Lesion bypass DNA polymerase (Y-family), little finger domain"/>
    <property type="match status" value="1"/>
</dbReference>
<evidence type="ECO:0000259" key="4">
    <source>
        <dbReference type="PROSITE" id="PS50173"/>
    </source>
</evidence>
<dbReference type="EMBL" id="AZSP01000015">
    <property type="protein sequence ID" value="PVE13818.1"/>
    <property type="molecule type" value="Genomic_DNA"/>
</dbReference>
<organism evidence="5 6">
    <name type="scientific">Streptomyces scopuliridis RB72</name>
    <dbReference type="NCBI Taxonomy" id="1440053"/>
    <lineage>
        <taxon>Bacteria</taxon>
        <taxon>Bacillati</taxon>
        <taxon>Actinomycetota</taxon>
        <taxon>Actinomycetes</taxon>
        <taxon>Kitasatosporales</taxon>
        <taxon>Streptomycetaceae</taxon>
        <taxon>Streptomyces</taxon>
    </lineage>
</organism>
<keyword evidence="6" id="KW-1185">Reference proteome</keyword>
<dbReference type="SUPFAM" id="SSF56672">
    <property type="entry name" value="DNA/RNA polymerases"/>
    <property type="match status" value="1"/>
</dbReference>
<dbReference type="Gene3D" id="3.30.1490.100">
    <property type="entry name" value="DNA polymerase, Y-family, little finger domain"/>
    <property type="match status" value="1"/>
</dbReference>
<dbReference type="InterPro" id="IPR043128">
    <property type="entry name" value="Rev_trsase/Diguanyl_cyclase"/>
</dbReference>
<evidence type="ECO:0000256" key="2">
    <source>
        <dbReference type="ARBA" id="ARBA00022763"/>
    </source>
</evidence>
<dbReference type="InterPro" id="IPR036775">
    <property type="entry name" value="DNA_pol_Y-fam_lit_finger_sf"/>
</dbReference>
<dbReference type="InterPro" id="IPR050356">
    <property type="entry name" value="SulA_CellDiv_inhibitor"/>
</dbReference>
<gene>
    <name evidence="5" type="ORF">Y717_07890</name>
</gene>
<feature type="domain" description="UmuC" evidence="4">
    <location>
        <begin position="35"/>
        <end position="137"/>
    </location>
</feature>
<dbReference type="PROSITE" id="PS50173">
    <property type="entry name" value="UMUC"/>
    <property type="match status" value="1"/>
</dbReference>
<dbReference type="InterPro" id="IPR053848">
    <property type="entry name" value="IMS_HHH_1"/>
</dbReference>
<dbReference type="Proteomes" id="UP000245992">
    <property type="component" value="Unassembled WGS sequence"/>
</dbReference>
<dbReference type="Pfam" id="PF11799">
    <property type="entry name" value="IMS_C"/>
    <property type="match status" value="1"/>
</dbReference>
<proteinExistence type="inferred from homology"/>
<dbReference type="Gene3D" id="1.10.150.20">
    <property type="entry name" value="5' to 3' exonuclease, C-terminal subdomain"/>
    <property type="match status" value="1"/>
</dbReference>
<dbReference type="PANTHER" id="PTHR35369">
    <property type="entry name" value="BLR3025 PROTEIN-RELATED"/>
    <property type="match status" value="1"/>
</dbReference>
<evidence type="ECO:0000313" key="6">
    <source>
        <dbReference type="Proteomes" id="UP000245992"/>
    </source>
</evidence>
<keyword evidence="5" id="KW-0808">Transferase</keyword>
<sequence>MALQPGERGMILCIRFHSGPELQGGGGSGATLPALVGLIEDISPAVQALPPDTALVDVRGAERYFGQDAAGIASVLRVRALAHLGTGCTIGVAPTPMLARMAVRRAAPGTTLVVADDGRAIERFLEPGRVGELPGVGAATARALRAYGLDTIGKTAAVPLSTLQRITGVRMGRELYEKAHGVDRTGVATNAAARSLAAERTFSRDELDQERHRRALLSITEELGVRMRGTDQVCRSLTLTVRYADRSTTTRTRALTEPTAHSAALAGVAYRIHESLGLQRARVRALSVRAEGLVPAEHATHQLTLDPADDRARRIEAVADRARAKFGPRAIVPGSLAA</sequence>
<reference evidence="5 6" key="1">
    <citation type="submission" date="2013-12" db="EMBL/GenBank/DDBJ databases">
        <title>Annotated genome of Streptomyces scopuliridis.</title>
        <authorList>
            <person name="Olson J.B."/>
        </authorList>
    </citation>
    <scope>NUCLEOTIDE SEQUENCE [LARGE SCALE GENOMIC DNA]</scope>
    <source>
        <strain evidence="5 6">RB72</strain>
    </source>
</reference>
<keyword evidence="2" id="KW-0227">DNA damage</keyword>
<keyword evidence="5" id="KW-0239">DNA-directed DNA polymerase</keyword>
<keyword evidence="5" id="KW-0548">Nucleotidyltransferase</keyword>
<dbReference type="InterPro" id="IPR001126">
    <property type="entry name" value="UmuC"/>
</dbReference>
<dbReference type="PANTHER" id="PTHR35369:SF2">
    <property type="entry name" value="BLR3025 PROTEIN"/>
    <property type="match status" value="1"/>
</dbReference>
<dbReference type="GO" id="GO:0006281">
    <property type="term" value="P:DNA repair"/>
    <property type="evidence" value="ECO:0007669"/>
    <property type="project" value="InterPro"/>
</dbReference>
<comment type="caution">
    <text evidence="5">The sequence shown here is derived from an EMBL/GenBank/DDBJ whole genome shotgun (WGS) entry which is preliminary data.</text>
</comment>
<dbReference type="Pfam" id="PF00817">
    <property type="entry name" value="IMS"/>
    <property type="match status" value="1"/>
</dbReference>
<comment type="similarity">
    <text evidence="1">Belongs to the DNA polymerase type-Y family.</text>
</comment>
<accession>A0A2T7TFE6</accession>
<dbReference type="InterPro" id="IPR017961">
    <property type="entry name" value="DNA_pol_Y-fam_little_finger"/>
</dbReference>
<dbReference type="Pfam" id="PF21999">
    <property type="entry name" value="IMS_HHH_1"/>
    <property type="match status" value="1"/>
</dbReference>
<name>A0A2T7TFE6_9ACTN</name>
<dbReference type="Gene3D" id="3.30.70.270">
    <property type="match status" value="1"/>
</dbReference>
<dbReference type="InterPro" id="IPR043502">
    <property type="entry name" value="DNA/RNA_pol_sf"/>
</dbReference>
<dbReference type="GO" id="GO:0003887">
    <property type="term" value="F:DNA-directed DNA polymerase activity"/>
    <property type="evidence" value="ECO:0007669"/>
    <property type="project" value="UniProtKB-KW"/>
</dbReference>
<protein>
    <submittedName>
        <fullName evidence="5">DNA-directed DNA polymerase</fullName>
    </submittedName>
</protein>
<evidence type="ECO:0000256" key="3">
    <source>
        <dbReference type="ARBA" id="ARBA00025589"/>
    </source>
</evidence>